<dbReference type="Gene3D" id="3.30.70.1820">
    <property type="entry name" value="L1 transposable element, RRM domain"/>
    <property type="match status" value="1"/>
</dbReference>
<name>A0A8D0JDN1_PIG</name>
<feature type="region of interest" description="Disordered" evidence="1">
    <location>
        <begin position="38"/>
        <end position="66"/>
    </location>
</feature>
<dbReference type="InterPro" id="IPR043636">
    <property type="entry name" value="L1_RRM_dom"/>
</dbReference>
<dbReference type="Ensembl" id="ENSSSCT00040005300.1">
    <property type="protein sequence ID" value="ENSSSCP00040001884.1"/>
    <property type="gene ID" value="ENSSSCG00040004126.1"/>
</dbReference>
<dbReference type="Pfam" id="PF02994">
    <property type="entry name" value="Transposase_22"/>
    <property type="match status" value="1"/>
</dbReference>
<dbReference type="InterPro" id="IPR004244">
    <property type="entry name" value="Transposase_22"/>
</dbReference>
<dbReference type="SMR" id="A0A8D0JDN1"/>
<sequence>MHNRDSRRRSKRKGIENIFEKIMAKNIPSLKETDIKIQEREGHEQVEPKETHTKTYNNTSSKVKDKQKILKAAREKKRVNFKGTPIRLSAYCSRETLRARREWQDIFKVLKGKNFQPRILYPTRLSFKIGEIKSFSNKQKLKEHSNTKSILKEMLKGLL</sequence>
<protein>
    <recommendedName>
        <fullName evidence="6">L1 transposable element RRM domain-containing protein</fullName>
    </recommendedName>
</protein>
<feature type="domain" description="L1 transposable element dsRBD-like" evidence="3">
    <location>
        <begin position="95"/>
        <end position="156"/>
    </location>
</feature>
<evidence type="ECO:0008006" key="6">
    <source>
        <dbReference type="Google" id="ProtNLM"/>
    </source>
</evidence>
<dbReference type="InterPro" id="IPR042566">
    <property type="entry name" value="L1_C"/>
</dbReference>
<dbReference type="Ensembl" id="ENSSSCT00050014952.1">
    <property type="protein sequence ID" value="ENSSSCP00050006137.1"/>
    <property type="gene ID" value="ENSSSCG00050011109.1"/>
</dbReference>
<dbReference type="InterPro" id="IPR035300">
    <property type="entry name" value="L1_dsRBD"/>
</dbReference>
<reference evidence="4" key="1">
    <citation type="submission" date="2025-05" db="UniProtKB">
        <authorList>
            <consortium name="Ensembl"/>
        </authorList>
    </citation>
    <scope>IDENTIFICATION</scope>
</reference>
<evidence type="ECO:0000313" key="4">
    <source>
        <dbReference type="Ensembl" id="ENSSSCP00050006137.1"/>
    </source>
</evidence>
<feature type="compositionally biased region" description="Basic and acidic residues" evidence="1">
    <location>
        <begin position="38"/>
        <end position="53"/>
    </location>
</feature>
<dbReference type="Proteomes" id="UP000694722">
    <property type="component" value="Unplaced"/>
</dbReference>
<dbReference type="Gene3D" id="3.30.250.20">
    <property type="entry name" value="L1 transposable element, C-terminal domain"/>
    <property type="match status" value="1"/>
</dbReference>
<feature type="domain" description="L1 transposable element RRM" evidence="2">
    <location>
        <begin position="15"/>
        <end position="90"/>
    </location>
</feature>
<dbReference type="PANTHER" id="PTHR11505">
    <property type="entry name" value="L1 TRANSPOSABLE ELEMENT-RELATED"/>
    <property type="match status" value="1"/>
</dbReference>
<evidence type="ECO:0000259" key="3">
    <source>
        <dbReference type="Pfam" id="PF17490"/>
    </source>
</evidence>
<dbReference type="Proteomes" id="UP000694571">
    <property type="component" value="Unplaced"/>
</dbReference>
<dbReference type="Pfam" id="PF17490">
    <property type="entry name" value="Tnp_22_dsRBD"/>
    <property type="match status" value="1"/>
</dbReference>
<proteinExistence type="predicted"/>
<organism evidence="4 5">
    <name type="scientific">Sus scrofa</name>
    <name type="common">Pig</name>
    <dbReference type="NCBI Taxonomy" id="9823"/>
    <lineage>
        <taxon>Eukaryota</taxon>
        <taxon>Metazoa</taxon>
        <taxon>Chordata</taxon>
        <taxon>Craniata</taxon>
        <taxon>Vertebrata</taxon>
        <taxon>Euteleostomi</taxon>
        <taxon>Mammalia</taxon>
        <taxon>Eutheria</taxon>
        <taxon>Laurasiatheria</taxon>
        <taxon>Artiodactyla</taxon>
        <taxon>Suina</taxon>
        <taxon>Suidae</taxon>
        <taxon>Sus</taxon>
    </lineage>
</organism>
<evidence type="ECO:0000256" key="1">
    <source>
        <dbReference type="SAM" id="MobiDB-lite"/>
    </source>
</evidence>
<evidence type="ECO:0000313" key="5">
    <source>
        <dbReference type="Proteomes" id="UP000694571"/>
    </source>
</evidence>
<accession>A0A8D0JDN1</accession>
<evidence type="ECO:0000259" key="2">
    <source>
        <dbReference type="Pfam" id="PF02994"/>
    </source>
</evidence>
<dbReference type="AlphaFoldDB" id="A0A8D0JDN1"/>